<keyword evidence="1" id="KW-0812">Transmembrane</keyword>
<dbReference type="InterPro" id="IPR003744">
    <property type="entry name" value="YhhQ"/>
</dbReference>
<feature type="transmembrane region" description="Helical" evidence="1">
    <location>
        <begin position="93"/>
        <end position="113"/>
    </location>
</feature>
<keyword evidence="3" id="KW-1185">Reference proteome</keyword>
<dbReference type="PANTHER" id="PTHR34300">
    <property type="entry name" value="QUEUOSINE PRECURSOR TRANSPORTER-RELATED"/>
    <property type="match status" value="1"/>
</dbReference>
<dbReference type="PANTHER" id="PTHR34300:SF2">
    <property type="entry name" value="QUEUOSINE PRECURSOR TRANSPORTER-RELATED"/>
    <property type="match status" value="1"/>
</dbReference>
<dbReference type="EMBL" id="MCIB01000037">
    <property type="protein sequence ID" value="RKD29576.1"/>
    <property type="molecule type" value="Genomic_DNA"/>
</dbReference>
<evidence type="ECO:0000313" key="2">
    <source>
        <dbReference type="EMBL" id="RKD29576.1"/>
    </source>
</evidence>
<feature type="transmembrane region" description="Helical" evidence="1">
    <location>
        <begin position="165"/>
        <end position="191"/>
    </location>
</feature>
<dbReference type="Pfam" id="PF02592">
    <property type="entry name" value="Vut_1"/>
    <property type="match status" value="1"/>
</dbReference>
<keyword evidence="1" id="KW-0813">Transport</keyword>
<evidence type="ECO:0000313" key="3">
    <source>
        <dbReference type="Proteomes" id="UP000284177"/>
    </source>
</evidence>
<organism evidence="2 3">
    <name type="scientific">Thermohalobacter berrensis</name>
    <dbReference type="NCBI Taxonomy" id="99594"/>
    <lineage>
        <taxon>Bacteria</taxon>
        <taxon>Bacillati</taxon>
        <taxon>Bacillota</taxon>
        <taxon>Tissierellia</taxon>
        <taxon>Tissierellales</taxon>
        <taxon>Thermohalobacteraceae</taxon>
        <taxon>Thermohalobacter</taxon>
    </lineage>
</organism>
<dbReference type="AlphaFoldDB" id="A0A419SWI3"/>
<feature type="transmembrane region" description="Helical" evidence="1">
    <location>
        <begin position="134"/>
        <end position="159"/>
    </location>
</feature>
<evidence type="ECO:0000256" key="1">
    <source>
        <dbReference type="HAMAP-Rule" id="MF_02088"/>
    </source>
</evidence>
<name>A0A419SWI3_9FIRM</name>
<reference evidence="2 3" key="1">
    <citation type="submission" date="2016-08" db="EMBL/GenBank/DDBJ databases">
        <title>Novel Firmicutes and Novel Genomes.</title>
        <authorList>
            <person name="Poppleton D.I."/>
            <person name="Gribaldo S."/>
        </authorList>
    </citation>
    <scope>NUCLEOTIDE SEQUENCE [LARGE SCALE GENOMIC DNA]</scope>
    <source>
        <strain evidence="2 3">CTT3</strain>
    </source>
</reference>
<comment type="function">
    <text evidence="1">Involved in the import of queuosine (Q) precursors, required for Q precursor salvage.</text>
</comment>
<protein>
    <recommendedName>
        <fullName evidence="1">Probable queuosine precursor transporter</fullName>
        <shortName evidence="1">Q precursor transporter</shortName>
    </recommendedName>
</protein>
<proteinExistence type="inferred from homology"/>
<feature type="transmembrane region" description="Helical" evidence="1">
    <location>
        <begin position="59"/>
        <end position="81"/>
    </location>
</feature>
<comment type="similarity">
    <text evidence="1">Belongs to the vitamin uptake transporter (VUT/ECF) (TC 2.A.88) family. Q precursor transporter subfamily.</text>
</comment>
<dbReference type="GO" id="GO:0022857">
    <property type="term" value="F:transmembrane transporter activity"/>
    <property type="evidence" value="ECO:0007669"/>
    <property type="project" value="UniProtKB-UniRule"/>
</dbReference>
<dbReference type="NCBIfam" id="TIGR00697">
    <property type="entry name" value="queuosine precursor transporter"/>
    <property type="match status" value="1"/>
</dbReference>
<sequence length="208" mass="23474">MFLLLASIFIALLVVSNIIASKIIMVGNLIGPAAVLCYALTFAISDTIAEIWGKERTKYVVTLGFLASVISAIMIKIAILMPPAPFWQNQQEYKLILGSNIRIVIASMLAYLTSQYHDVWAFHFWKKLTNEKHLWIRNNLSTLVSQMIDTIIFIVVAFYGTGTPLMSIIIGQYTIKLIIAICDTPLVYILVNFVKRYINFEGKYKVTS</sequence>
<comment type="subcellular location">
    <subcellularLocation>
        <location evidence="1">Cell membrane</location>
        <topology evidence="1">Multi-pass membrane protein</topology>
    </subcellularLocation>
</comment>
<keyword evidence="1" id="KW-1003">Cell membrane</keyword>
<accession>A0A419SWI3</accession>
<dbReference type="Proteomes" id="UP000284177">
    <property type="component" value="Unassembled WGS sequence"/>
</dbReference>
<feature type="transmembrane region" description="Helical" evidence="1">
    <location>
        <begin position="30"/>
        <end position="52"/>
    </location>
</feature>
<dbReference type="HAMAP" id="MF_02088">
    <property type="entry name" value="Q_prec_transport"/>
    <property type="match status" value="1"/>
</dbReference>
<keyword evidence="1" id="KW-1133">Transmembrane helix</keyword>
<dbReference type="GO" id="GO:0005886">
    <property type="term" value="C:plasma membrane"/>
    <property type="evidence" value="ECO:0007669"/>
    <property type="project" value="UniProtKB-SubCell"/>
</dbReference>
<gene>
    <name evidence="2" type="ORF">BET03_05320</name>
</gene>
<keyword evidence="1" id="KW-0472">Membrane</keyword>
<comment type="caution">
    <text evidence="2">The sequence shown here is derived from an EMBL/GenBank/DDBJ whole genome shotgun (WGS) entry which is preliminary data.</text>
</comment>